<dbReference type="PANTHER" id="PTHR43353">
    <property type="entry name" value="SUCCINATE-SEMIALDEHYDE DEHYDROGENASE, MITOCHONDRIAL"/>
    <property type="match status" value="1"/>
</dbReference>
<dbReference type="InterPro" id="IPR015590">
    <property type="entry name" value="Aldehyde_DH_dom"/>
</dbReference>
<dbReference type="CDD" id="cd07103">
    <property type="entry name" value="ALDH_F5_SSADH_GabD"/>
    <property type="match status" value="1"/>
</dbReference>
<dbReference type="InterPro" id="IPR016161">
    <property type="entry name" value="Ald_DH/histidinol_DH"/>
</dbReference>
<dbReference type="NCBIfam" id="NF008415">
    <property type="entry name" value="PRK11241.1"/>
    <property type="match status" value="1"/>
</dbReference>
<keyword evidence="2 4" id="KW-0560">Oxidoreductase</keyword>
<comment type="similarity">
    <text evidence="1 4">Belongs to the aldehyde dehydrogenase family.</text>
</comment>
<dbReference type="GO" id="GO:0005829">
    <property type="term" value="C:cytosol"/>
    <property type="evidence" value="ECO:0007669"/>
    <property type="project" value="TreeGrafter"/>
</dbReference>
<gene>
    <name evidence="6" type="primary">gabD</name>
    <name evidence="6" type="ORF">WJ35_28330</name>
</gene>
<protein>
    <submittedName>
        <fullName evidence="6">NAD-dependent succinate-semialdehyde dehydrogenase</fullName>
    </submittedName>
</protein>
<dbReference type="InterPro" id="IPR016162">
    <property type="entry name" value="Ald_DH_N"/>
</dbReference>
<dbReference type="PANTHER" id="PTHR43353:SF5">
    <property type="entry name" value="SUCCINATE-SEMIALDEHYDE DEHYDROGENASE, MITOCHONDRIAL"/>
    <property type="match status" value="1"/>
</dbReference>
<dbReference type="InterPro" id="IPR050740">
    <property type="entry name" value="Aldehyde_DH_Superfamily"/>
</dbReference>
<dbReference type="FunFam" id="3.40.309.10:FF:000004">
    <property type="entry name" value="Succinate-semialdehyde dehydrogenase I"/>
    <property type="match status" value="1"/>
</dbReference>
<dbReference type="NCBIfam" id="TIGR01780">
    <property type="entry name" value="SSADH"/>
    <property type="match status" value="1"/>
</dbReference>
<dbReference type="GO" id="GO:0004777">
    <property type="term" value="F:succinate-semialdehyde dehydrogenase (NAD+) activity"/>
    <property type="evidence" value="ECO:0007669"/>
    <property type="project" value="TreeGrafter"/>
</dbReference>
<evidence type="ECO:0000313" key="7">
    <source>
        <dbReference type="Proteomes" id="UP000243680"/>
    </source>
</evidence>
<evidence type="ECO:0000256" key="3">
    <source>
        <dbReference type="PROSITE-ProRule" id="PRU10007"/>
    </source>
</evidence>
<dbReference type="RefSeq" id="WP_069240518.1">
    <property type="nucleotide sequence ID" value="NZ_CP013422.1"/>
</dbReference>
<dbReference type="InterPro" id="IPR016163">
    <property type="entry name" value="Ald_DH_C"/>
</dbReference>
<dbReference type="FunFam" id="3.40.605.10:FF:000005">
    <property type="entry name" value="Succinate-semialdehyde dehydrogenase I"/>
    <property type="match status" value="1"/>
</dbReference>
<feature type="active site" evidence="3">
    <location>
        <position position="264"/>
    </location>
</feature>
<evidence type="ECO:0000256" key="2">
    <source>
        <dbReference type="ARBA" id="ARBA00023002"/>
    </source>
</evidence>
<dbReference type="Proteomes" id="UP000243680">
    <property type="component" value="Chromosome 2"/>
</dbReference>
<sequence length="491" mass="51893">MSTVHVQESLSLKDPSLFRQQAYVNGAWQGAANGETFEVRNPATGGLVGVVPVLGAAETRQAIDAANAAWPAWRKKTAKERAAILRKWHDLMMENADDLALILTTEQGKSLAEAKGEIGYAASFLEWFAEEGKRVYGDTIPTPASDKRIVVTKEPVGVCAAITPWNFPAAMITRKVGPALAAGCPIVVKPAEATPFSALAMAVLAERAGVPAGVFSVVTGDPKAIGGELTSNPVVRKLSFTGSTPVGRLLMAQCAPTVKKVSLELGGNAPFIVFDDADLDAAVQGAIASKYRNSGQTCVCTNRFYVHEAVYDQFAQKLAAAVGQLKVGRGTEPGVTQGPLINEAAVLKVEAHIEDALAKGATVVTGGKRHALGHGFFEPTVLTGVTPAMKVAKEETFGPLAPLFKFGSDDEVIRLANDTEFGLAAYFYSRDIGRVWKVAEALEYGMVGVNTGLISNEVAPFGGVKQSGLGREGSHYGIDDYVVIKYLCLAV</sequence>
<dbReference type="SUPFAM" id="SSF53720">
    <property type="entry name" value="ALDH-like"/>
    <property type="match status" value="1"/>
</dbReference>
<evidence type="ECO:0000256" key="1">
    <source>
        <dbReference type="ARBA" id="ARBA00009986"/>
    </source>
</evidence>
<feature type="domain" description="Aldehyde dehydrogenase" evidence="5">
    <location>
        <begin position="31"/>
        <end position="486"/>
    </location>
</feature>
<accession>A0A1B4LNT3</accession>
<proteinExistence type="inferred from homology"/>
<organism evidence="6 7">
    <name type="scientific">Burkholderia ubonensis</name>
    <dbReference type="NCBI Taxonomy" id="101571"/>
    <lineage>
        <taxon>Bacteria</taxon>
        <taxon>Pseudomonadati</taxon>
        <taxon>Pseudomonadota</taxon>
        <taxon>Betaproteobacteria</taxon>
        <taxon>Burkholderiales</taxon>
        <taxon>Burkholderiaceae</taxon>
        <taxon>Burkholderia</taxon>
        <taxon>Burkholderia cepacia complex</taxon>
    </lineage>
</organism>
<evidence type="ECO:0000256" key="4">
    <source>
        <dbReference type="RuleBase" id="RU003345"/>
    </source>
</evidence>
<dbReference type="AlphaFoldDB" id="A0A1B4LNT3"/>
<dbReference type="Gene3D" id="3.40.605.10">
    <property type="entry name" value="Aldehyde Dehydrogenase, Chain A, domain 1"/>
    <property type="match status" value="1"/>
</dbReference>
<dbReference type="Gene3D" id="3.40.309.10">
    <property type="entry name" value="Aldehyde Dehydrogenase, Chain A, domain 2"/>
    <property type="match status" value="1"/>
</dbReference>
<dbReference type="GO" id="GO:0009450">
    <property type="term" value="P:gamma-aminobutyric acid catabolic process"/>
    <property type="evidence" value="ECO:0007669"/>
    <property type="project" value="InterPro"/>
</dbReference>
<dbReference type="EMBL" id="CP013422">
    <property type="protein sequence ID" value="AOJ78829.1"/>
    <property type="molecule type" value="Genomic_DNA"/>
</dbReference>
<dbReference type="InterPro" id="IPR029510">
    <property type="entry name" value="Ald_DH_CS_GLU"/>
</dbReference>
<name>A0A1B4LNT3_9BURK</name>
<evidence type="ECO:0000259" key="5">
    <source>
        <dbReference type="Pfam" id="PF00171"/>
    </source>
</evidence>
<dbReference type="InterPro" id="IPR016160">
    <property type="entry name" value="Ald_DH_CS_CYS"/>
</dbReference>
<dbReference type="PROSITE" id="PS00687">
    <property type="entry name" value="ALDEHYDE_DEHYDR_GLU"/>
    <property type="match status" value="1"/>
</dbReference>
<dbReference type="Pfam" id="PF00171">
    <property type="entry name" value="Aldedh"/>
    <property type="match status" value="1"/>
</dbReference>
<dbReference type="PROSITE" id="PS00070">
    <property type="entry name" value="ALDEHYDE_DEHYDR_CYS"/>
    <property type="match status" value="1"/>
</dbReference>
<evidence type="ECO:0000313" key="6">
    <source>
        <dbReference type="EMBL" id="AOJ78829.1"/>
    </source>
</evidence>
<reference evidence="6 7" key="1">
    <citation type="submission" date="2015-12" db="EMBL/GenBank/DDBJ databases">
        <title>Diversity of Burkholderia near neighbor genomes.</title>
        <authorList>
            <person name="Sahl J."/>
            <person name="Wagner D."/>
            <person name="Keim P."/>
        </authorList>
    </citation>
    <scope>NUCLEOTIDE SEQUENCE [LARGE SCALE GENOMIC DNA]</scope>
    <source>
        <strain evidence="6 7">MSMB0783</strain>
    </source>
</reference>
<dbReference type="InterPro" id="IPR010102">
    <property type="entry name" value="Succ_semiAld_DH"/>
</dbReference>